<dbReference type="InterPro" id="IPR041352">
    <property type="entry name" value="Mtd_N"/>
</dbReference>
<reference evidence="2 3" key="1">
    <citation type="submission" date="2014-11" db="EMBL/GenBank/DDBJ databases">
        <authorList>
            <person name="Fedida A."/>
            <person name="Lindell D."/>
        </authorList>
    </citation>
    <scope>NUCLEOTIDE SEQUENCE [LARGE SCALE GENOMIC DNA]</scope>
</reference>
<accession>A0A0C5AE81</accession>
<gene>
    <name evidence="2" type="ORF">PTIM40_107</name>
</gene>
<organism evidence="2 3">
    <name type="scientific">Cyanophage P-TIM40</name>
    <dbReference type="NCBI Taxonomy" id="1589733"/>
    <lineage>
        <taxon>Viruses</taxon>
        <taxon>Duplodnaviria</taxon>
        <taxon>Heunggongvirae</taxon>
        <taxon>Uroviricota</taxon>
        <taxon>Caudoviricetes</taxon>
        <taxon>Pantevenvirales</taxon>
        <taxon>Kyanoviridae</taxon>
        <taxon>Libanvirus</taxon>
        <taxon>Libanvirus ptim40</taxon>
    </lineage>
</organism>
<keyword evidence="3" id="KW-1185">Reference proteome</keyword>
<name>A0A0C5AE81_9CAUD</name>
<dbReference type="EMBL" id="KP211958">
    <property type="protein sequence ID" value="AJK27534.1"/>
    <property type="molecule type" value="Genomic_DNA"/>
</dbReference>
<dbReference type="Proteomes" id="UP000032135">
    <property type="component" value="Segment"/>
</dbReference>
<evidence type="ECO:0000313" key="2">
    <source>
        <dbReference type="EMBL" id="AJK27534.1"/>
    </source>
</evidence>
<dbReference type="Gene3D" id="2.160.10.10">
    <property type="entry name" value="Hexapeptide repeat proteins"/>
    <property type="match status" value="1"/>
</dbReference>
<protein>
    <submittedName>
        <fullName evidence="2">Putative structural protein</fullName>
    </submittedName>
</protein>
<evidence type="ECO:0000313" key="3">
    <source>
        <dbReference type="Proteomes" id="UP000032135"/>
    </source>
</evidence>
<feature type="domain" description="Major tropism determinant N-terminal" evidence="1">
    <location>
        <begin position="5"/>
        <end position="43"/>
    </location>
</feature>
<proteinExistence type="predicted"/>
<evidence type="ECO:0000259" key="1">
    <source>
        <dbReference type="Pfam" id="PF18454"/>
    </source>
</evidence>
<sequence>MANRIQLRRDGAQQWANINPILAQGELGIEIDTSRLKIGDGVTPWNSLRYERPLETESNTANTLVKRDADGNFEAGAITASLVGNSATATRLANARQISLGGDMSGSGTFDGSANLTITAELNYQPGLPHYDPNDLDAQAQYTRLTVDSRGRIVDGDNPTTLAAYGIADAQAADTDLQSIADMTSFGLMSRQAEGTITTRTITGGAGRIIVNNGNAQSSNPFIDLADTTVVIGYYNPTGNLDTPLISVNLPDDQTVNTTEFTVDRYGRLTQALTIPIATAKEGSEDPVFDNATSYSRNDKVKNSSNRLYQAILDINSGGGEPTHTDTSDTGSWRYLGTAVSPQKGLASFNQEDFDVTAWNPASQYEGGFVSIAENAVDNNQLQNNRVSFADGNTKEDFELDSELTATTGYRGFNYLNYVKVNNTSGSLLFSANNTGDSGSGEVDINVRSYFSDPDITLDGAVNQKLDKTGDGDLTFQHTQNTANDRTLLINATNAGSGNALINITAENDITINATNVANRVNVEDFHFQDNVISTTNSTLIIDPNDDDGATGLVRVRGDLQVDGTTTTVNSTTLTVQDPIITLGGEDTLTTDDNLDRGVEFRYYDSQERFGFFGWDEDYADSNIWSGTGGYRFLYNATNSSETFTGTDAAIIGGNLRLTTNTNSSSTTTGTLVVTGGAGISANVYIGGTLDVAQDVDINSGEMTVTASNGNIYTQGDLQVDSNVTLGTDANDTVTVNSDSTFEDDVRIVGPNTVFSITDGTAEKFVIDSDNGNIHSDGTLDIDSGVTFNSTLDVDAAVTFNSTLDVDDDSLFHNDITLDTTGKYFKITNGTDDKFTVLSTNGNTDIRGTLTVGSAVTFENNLQVDGNITLGNASTDILTINSDTTITDNLTVNQAVDFDSTLNVDQAVDFNSTLTVDGTTTIYDSVIIQSDNEVFNINNASGQIQFAVDSDNGNTIIGRVGQGTGTLTVHGDATFNDNTQFTDNVTIGNANTDTLTVNSNTTLTDDVRINGSLIVDTNATIEGNLTVNGTTSTVNSTVVTLDDPIITLGGDTAPSTNDAKDRGVEFRYYDSQARLGFFGWDNSAGRYALYHAATNSSEAFAGTRSGLDAGSLKLFDTTNATNSATGTLIVGGGVGIGLDLYVGDDLVVTDDGSFGGDVSITGTLDVTNDFAINTTKFTVASSSGNTVVQGTLQVDGNTTIGNASGDAHVVTGGVTFNQAIISTDITADNIKIGVDGSSEISTTSGNLILDSDGGTVNITDNADVDGNLNVDGNTQIDGTLTVDGNATIGNQSGDNHTVTGTVTFNQAITSTDITADAIKIGVDADNEISTTTGNLILDSDGGKVHITDNAEVDGNLQVDGNSTLGDGSTDTLTVNATSTFNAPITSTDITADNIQIGVSGSSEIDTALGNLTIDSATGETIVDDNLTVNGTADINQLTTITDGLVVKADNKQVRIQTAGGLDKVTIDTDNGNTDIQGTLNVEGATTIDDTFNVTQATDLDSTLNVDGAATFQDNVTINADNKSFIIQNNSGVDKFTVDTDNGNTVTQGNLTVTGTTTLVDNITAQARLDLTKNENPTSLTGNAPLMIPNGGMTVAEDAFIGQTLKLGPNAAETITLVGATGNATIGGTLGVTGITTLTTLNLGSITSTGAANIGGSLIINTDKFTVSSTTGNTDIAGTLNVDGRVIIDDTLNVTQGVDFDSTMNVDGNSTFSGTITQNSTSLFKDDVVLRGSTKTLKLQNGSGTTKVELQSTSGNVTAAGLTTTNSLEVVTNTSIGGTLGVTGQITGDVTGDLTGTADKANLADITDTTTSNLTYFPTFVSTNNGYTELRTDSTNLTYNPSTNRLTVENFRSTTDFEVQGNLNITGNITFGQSQVGSIANHDTDALTEGSTNLYFTNERVDDRVNDLITGGTGITATYDDAGNILTLSATQADINTDNITEGSTNLFTTAARSRTHFTYGTGIELSGSGQLSVTQSDINTDNVTEGSTNLFITAARTRGHLSASGDLSYNSSTGDFSVTTFKTADARGSVSASGDLSYNSSTGVFSYTQSDTDGVSEGSTNLYFTDARADSRVNLQTGANLDLSSKDTGDLAEGSNLYYTDARADTRINLQTGANLDLSSKDTGDLAEGSNLYYTDARADARVTAGITGKLDASAVSTFGGTLIDDADAAAARTTLGLATVASTGAYGDLSGTPSLGAVATSNDYDDLSNKPTLFSGAYADLTGKPTLFSGDYDDLTNKPTLGTAAATAATAYATAAQGSKADANDTDIDDIYTQLVAIGNDNSITTVAQLKTALLALARS</sequence>
<dbReference type="Pfam" id="PF18454">
    <property type="entry name" value="Mtd_N"/>
    <property type="match status" value="1"/>
</dbReference>
<dbReference type="GeneID" id="26516651"/>
<dbReference type="RefSeq" id="YP_009188182.1">
    <property type="nucleotide sequence ID" value="NC_028663.1"/>
</dbReference>
<dbReference type="KEGG" id="vg:26516651"/>
<dbReference type="SUPFAM" id="SSF69349">
    <property type="entry name" value="Phage fibre proteins"/>
    <property type="match status" value="1"/>
</dbReference>